<dbReference type="PIRSF" id="PIRSF030771">
    <property type="entry name" value="UCP030771"/>
    <property type="match status" value="1"/>
</dbReference>
<evidence type="ECO:0000313" key="3">
    <source>
        <dbReference type="Proteomes" id="UP001201549"/>
    </source>
</evidence>
<keyword evidence="1" id="KW-0472">Membrane</keyword>
<protein>
    <submittedName>
        <fullName evidence="2">DUF2190 family protein</fullName>
    </submittedName>
</protein>
<dbReference type="Pfam" id="PF09956">
    <property type="entry name" value="Phage_cement_2"/>
    <property type="match status" value="1"/>
</dbReference>
<dbReference type="RefSeq" id="WP_238898356.1">
    <property type="nucleotide sequence ID" value="NZ_JAKOGG010000022.1"/>
</dbReference>
<accession>A0ABT2FQB5</accession>
<organism evidence="2 3">
    <name type="scientific">Shewanella electrica</name>
    <dbReference type="NCBI Taxonomy" id="515560"/>
    <lineage>
        <taxon>Bacteria</taxon>
        <taxon>Pseudomonadati</taxon>
        <taxon>Pseudomonadota</taxon>
        <taxon>Gammaproteobacteria</taxon>
        <taxon>Alteromonadales</taxon>
        <taxon>Shewanellaceae</taxon>
        <taxon>Shewanella</taxon>
    </lineage>
</organism>
<gene>
    <name evidence="2" type="ORF">L9G74_19050</name>
</gene>
<evidence type="ECO:0000256" key="1">
    <source>
        <dbReference type="SAM" id="Phobius"/>
    </source>
</evidence>
<dbReference type="Proteomes" id="UP001201549">
    <property type="component" value="Unassembled WGS sequence"/>
</dbReference>
<keyword evidence="1" id="KW-1133">Transmembrane helix</keyword>
<sequence>MKNYVQDGKTITFTPTALVASGAAVLAGALLIVAIAEVPANEPGEFVPEGVFELPKATADEVAVGAQLYWDDTAKAFTTTATDNTPAGKAWAAAGNGDASVAVKINA</sequence>
<proteinExistence type="predicted"/>
<keyword evidence="3" id="KW-1185">Reference proteome</keyword>
<dbReference type="EMBL" id="JAKOGG010000022">
    <property type="protein sequence ID" value="MCS4558538.1"/>
    <property type="molecule type" value="Genomic_DNA"/>
</dbReference>
<reference evidence="3" key="1">
    <citation type="submission" date="2023-07" db="EMBL/GenBank/DDBJ databases">
        <title>Shewanella mangrovi sp. nov., an acetaldehyde- degrading bacterium isolated from mangrove sediment.</title>
        <authorList>
            <person name="Liu Y."/>
        </authorList>
    </citation>
    <scope>NUCLEOTIDE SEQUENCE [LARGE SCALE GENOMIC DNA]</scope>
    <source>
        <strain evidence="3">C32</strain>
    </source>
</reference>
<evidence type="ECO:0000313" key="2">
    <source>
        <dbReference type="EMBL" id="MCS4558538.1"/>
    </source>
</evidence>
<keyword evidence="1" id="KW-0812">Transmembrane</keyword>
<comment type="caution">
    <text evidence="2">The sequence shown here is derived from an EMBL/GenBank/DDBJ whole genome shotgun (WGS) entry which is preliminary data.</text>
</comment>
<feature type="transmembrane region" description="Helical" evidence="1">
    <location>
        <begin position="12"/>
        <end position="36"/>
    </location>
</feature>
<dbReference type="InterPro" id="IPR011231">
    <property type="entry name" value="Phage_VT1-Sakai_H0018"/>
</dbReference>
<name>A0ABT2FQB5_9GAMM</name>